<sequence>MKKALIIFLSLALALSLAACSGGDGGKAPSESPSPTESSKTPSDEARSDENRYYGIGEAAEANGLSVTIDKVAVAEANTTLEKAKDGFEYIKVWFTFKNISNETIESPKAKAFYIVYIEGAMGDDSDMKSEENSQVMLEVADRNERYMSRVDLAPGESTSGWMIYQYQADKSEITMHYYAGFVNVAPDLRFRFAVE</sequence>
<evidence type="ECO:0000256" key="2">
    <source>
        <dbReference type="SAM" id="MobiDB-lite"/>
    </source>
</evidence>
<feature type="compositionally biased region" description="Low complexity" evidence="2">
    <location>
        <begin position="29"/>
        <end position="41"/>
    </location>
</feature>
<keyword evidence="1 3" id="KW-0732">Signal</keyword>
<feature type="region of interest" description="Disordered" evidence="2">
    <location>
        <begin position="24"/>
        <end position="49"/>
    </location>
</feature>
<feature type="signal peptide" evidence="3">
    <location>
        <begin position="1"/>
        <end position="21"/>
    </location>
</feature>
<dbReference type="Proteomes" id="UP000322619">
    <property type="component" value="Unassembled WGS sequence"/>
</dbReference>
<dbReference type="InterPro" id="IPR029051">
    <property type="entry name" value="DUF4352"/>
</dbReference>
<organism evidence="5 6">
    <name type="scientific">Acetobacterium wieringae</name>
    <dbReference type="NCBI Taxonomy" id="52694"/>
    <lineage>
        <taxon>Bacteria</taxon>
        <taxon>Bacillati</taxon>
        <taxon>Bacillota</taxon>
        <taxon>Clostridia</taxon>
        <taxon>Eubacteriales</taxon>
        <taxon>Eubacteriaceae</taxon>
        <taxon>Acetobacterium</taxon>
    </lineage>
</organism>
<evidence type="ECO:0000313" key="6">
    <source>
        <dbReference type="Proteomes" id="UP000322619"/>
    </source>
</evidence>
<dbReference type="InterPro" id="IPR029050">
    <property type="entry name" value="Immunoprotect_excell_Ig-like"/>
</dbReference>
<dbReference type="Pfam" id="PF11611">
    <property type="entry name" value="DUF4352"/>
    <property type="match status" value="1"/>
</dbReference>
<feature type="domain" description="DUF4352" evidence="4">
    <location>
        <begin position="54"/>
        <end position="181"/>
    </location>
</feature>
<evidence type="ECO:0000259" key="4">
    <source>
        <dbReference type="Pfam" id="PF11611"/>
    </source>
</evidence>
<evidence type="ECO:0000256" key="1">
    <source>
        <dbReference type="ARBA" id="ARBA00022729"/>
    </source>
</evidence>
<reference evidence="5 6" key="1">
    <citation type="submission" date="2019-08" db="EMBL/GenBank/DDBJ databases">
        <title>Isolation and enrichment of carboxydotrophic bacteria from anaerobic sludge for the production of bio-based chemicals from syngas.</title>
        <authorList>
            <person name="Antares A.L."/>
            <person name="Moreira J."/>
            <person name="Diender M."/>
            <person name="Parshina S.N."/>
            <person name="Stams A.J.M."/>
            <person name="Alves M."/>
            <person name="Alves J.I."/>
            <person name="Sousa D.Z."/>
        </authorList>
    </citation>
    <scope>NUCLEOTIDE SEQUENCE [LARGE SCALE GENOMIC DNA]</scope>
    <source>
        <strain evidence="5 6">JM</strain>
    </source>
</reference>
<name>A0A5D0WSR5_9FIRM</name>
<evidence type="ECO:0000313" key="5">
    <source>
        <dbReference type="EMBL" id="TYC87197.1"/>
    </source>
</evidence>
<protein>
    <submittedName>
        <fullName evidence="5">DUF4352 domain-containing protein</fullName>
    </submittedName>
</protein>
<feature type="chain" id="PRO_5039456288" evidence="3">
    <location>
        <begin position="22"/>
        <end position="196"/>
    </location>
</feature>
<comment type="caution">
    <text evidence="5">The sequence shown here is derived from an EMBL/GenBank/DDBJ whole genome shotgun (WGS) entry which is preliminary data.</text>
</comment>
<dbReference type="Gene3D" id="2.60.40.1240">
    <property type="match status" value="1"/>
</dbReference>
<accession>A0A5D0WSR5</accession>
<proteinExistence type="predicted"/>
<dbReference type="AlphaFoldDB" id="A0A5D0WSR5"/>
<gene>
    <name evidence="5" type="ORF">FXB42_04790</name>
</gene>
<dbReference type="EMBL" id="VSLA01000006">
    <property type="protein sequence ID" value="TYC87197.1"/>
    <property type="molecule type" value="Genomic_DNA"/>
</dbReference>
<dbReference type="PROSITE" id="PS51257">
    <property type="entry name" value="PROKAR_LIPOPROTEIN"/>
    <property type="match status" value="1"/>
</dbReference>
<evidence type="ECO:0000256" key="3">
    <source>
        <dbReference type="SAM" id="SignalP"/>
    </source>
</evidence>